<feature type="region of interest" description="Disordered" evidence="1">
    <location>
        <begin position="32"/>
        <end position="56"/>
    </location>
</feature>
<comment type="caution">
    <text evidence="2">The sequence shown here is derived from an EMBL/GenBank/DDBJ whole genome shotgun (WGS) entry which is preliminary data.</text>
</comment>
<organism evidence="2 3">
    <name type="scientific">Cervus elaphus hippelaphus</name>
    <name type="common">European red deer</name>
    <dbReference type="NCBI Taxonomy" id="46360"/>
    <lineage>
        <taxon>Eukaryota</taxon>
        <taxon>Metazoa</taxon>
        <taxon>Chordata</taxon>
        <taxon>Craniata</taxon>
        <taxon>Vertebrata</taxon>
        <taxon>Euteleostomi</taxon>
        <taxon>Mammalia</taxon>
        <taxon>Eutheria</taxon>
        <taxon>Laurasiatheria</taxon>
        <taxon>Artiodactyla</taxon>
        <taxon>Ruminantia</taxon>
        <taxon>Pecora</taxon>
        <taxon>Cervidae</taxon>
        <taxon>Cervinae</taxon>
        <taxon>Cervus</taxon>
    </lineage>
</organism>
<name>A0A212C2V2_CEREH</name>
<feature type="compositionally biased region" description="Basic and acidic residues" evidence="1">
    <location>
        <begin position="38"/>
        <end position="52"/>
    </location>
</feature>
<reference evidence="2 3" key="1">
    <citation type="journal article" date="2018" name="Mol. Genet. Genomics">
        <title>The red deer Cervus elaphus genome CerEla1.0: sequencing, annotating, genes, and chromosomes.</title>
        <authorList>
            <person name="Bana N.A."/>
            <person name="Nyiri A."/>
            <person name="Nagy J."/>
            <person name="Frank K."/>
            <person name="Nagy T."/>
            <person name="Steger V."/>
            <person name="Schiller M."/>
            <person name="Lakatos P."/>
            <person name="Sugar L."/>
            <person name="Horn P."/>
            <person name="Barta E."/>
            <person name="Orosz L."/>
        </authorList>
    </citation>
    <scope>NUCLEOTIDE SEQUENCE [LARGE SCALE GENOMIC DNA]</scope>
    <source>
        <strain evidence="2">Hungarian</strain>
    </source>
</reference>
<dbReference type="Proteomes" id="UP000242450">
    <property type="component" value="Chromosome 32"/>
</dbReference>
<gene>
    <name evidence="2" type="ORF">Celaphus_00019291</name>
</gene>
<feature type="non-terminal residue" evidence="2">
    <location>
        <position position="146"/>
    </location>
</feature>
<evidence type="ECO:0000313" key="2">
    <source>
        <dbReference type="EMBL" id="OWK00316.1"/>
    </source>
</evidence>
<proteinExistence type="predicted"/>
<evidence type="ECO:0000256" key="1">
    <source>
        <dbReference type="SAM" id="MobiDB-lite"/>
    </source>
</evidence>
<keyword evidence="3" id="KW-1185">Reference proteome</keyword>
<evidence type="ECO:0000313" key="3">
    <source>
        <dbReference type="Proteomes" id="UP000242450"/>
    </source>
</evidence>
<dbReference type="EMBL" id="MKHE01000032">
    <property type="protein sequence ID" value="OWK00316.1"/>
    <property type="molecule type" value="Genomic_DNA"/>
</dbReference>
<dbReference type="AlphaFoldDB" id="A0A212C2V2"/>
<dbReference type="OrthoDB" id="9660617at2759"/>
<sequence>MFRREKEWHLECQHWSQGIASSSTNNQRINSIRSNRTSPRDQTHNTGDHELPGNRQQTNNHLLAWKLRQNETGSRILTGRYQPSVESTKKSHSSVIADLKKLNKLLVISNTAWILQAGFPLQEALKALHLVGRNANLPFLVSRAKN</sequence>
<accession>A0A212C2V2</accession>
<protein>
    <submittedName>
        <fullName evidence="2">Uncharacterized protein</fullName>
    </submittedName>
</protein>